<dbReference type="Proteomes" id="UP000202966">
    <property type="component" value="Segment"/>
</dbReference>
<dbReference type="EMBL" id="KT151956">
    <property type="protein sequence ID" value="ALA07337.2"/>
    <property type="molecule type" value="Genomic_DNA"/>
</dbReference>
<evidence type="ECO:0000313" key="2">
    <source>
        <dbReference type="Proteomes" id="UP000202966"/>
    </source>
</evidence>
<accession>A0A0K2CNE7</accession>
<organism evidence="1 2">
    <name type="scientific">Brevibacillus phage Osiris</name>
    <dbReference type="NCBI Taxonomy" id="1691955"/>
    <lineage>
        <taxon>Viruses</taxon>
        <taxon>Duplodnaviria</taxon>
        <taxon>Heunggongvirae</taxon>
        <taxon>Uroviricota</taxon>
        <taxon>Caudoviricetes</taxon>
        <taxon>Jimmervirus</taxon>
        <taxon>Jimmervirus osiris</taxon>
    </lineage>
</organism>
<dbReference type="Pfam" id="PF08863">
    <property type="entry name" value="YolD"/>
    <property type="match status" value="1"/>
</dbReference>
<dbReference type="KEGG" id="vg:26641389"/>
<keyword evidence="2" id="KW-1185">Reference proteome</keyword>
<sequence>MMASKILDPLVTKFILPEHAEMLRQYHEDKKLIEKPIIEEDELAEFCYRISDSRQYDYALTISWWKETKEGRGVIESAWGWVEKFDSTYKQIKLKNDEDFWWIPVEDVVDIAT</sequence>
<evidence type="ECO:0000313" key="1">
    <source>
        <dbReference type="EMBL" id="ALA07337.2"/>
    </source>
</evidence>
<protein>
    <recommendedName>
        <fullName evidence="3">YolD-like family protein</fullName>
    </recommendedName>
</protein>
<evidence type="ECO:0008006" key="3">
    <source>
        <dbReference type="Google" id="ProtNLM"/>
    </source>
</evidence>
<dbReference type="InterPro" id="IPR014962">
    <property type="entry name" value="YolD"/>
</dbReference>
<dbReference type="RefSeq" id="YP_009215064.1">
    <property type="nucleotide sequence ID" value="NC_028969.1"/>
</dbReference>
<reference evidence="1 2" key="1">
    <citation type="journal article" date="2015" name="Genome Announc.">
        <title>Genome Sequences of Five Additional Brevibacillus laterosporus Bacteriophages.</title>
        <authorList>
            <person name="Merrill B.D."/>
            <person name="Berg J.A."/>
            <person name="Graves K.A."/>
            <person name="Ward A.T."/>
            <person name="Hilton J.A."/>
            <person name="Wake B.N."/>
            <person name="Grose J.H."/>
            <person name="Breakwell D.P."/>
            <person name="Burnett S.H."/>
        </authorList>
    </citation>
    <scope>NUCLEOTIDE SEQUENCE [LARGE SCALE GENOMIC DNA]</scope>
</reference>
<proteinExistence type="predicted"/>
<name>A0A0K2CNE7_9CAUD</name>
<dbReference type="OrthoDB" id="15231at10239"/>
<dbReference type="GeneID" id="26641389"/>
<gene>
    <name evidence="1" type="ORF">OSIRIS_50</name>
</gene>